<dbReference type="GO" id="GO:0050661">
    <property type="term" value="F:NADP binding"/>
    <property type="evidence" value="ECO:0007669"/>
    <property type="project" value="InterPro"/>
</dbReference>
<comment type="function">
    <text evidence="9">Catalyzes the NADPH-dependent reduction of glutamyl-tRNA(Glu) to glutamate 1-semialdehyde (GSA).</text>
</comment>
<dbReference type="GO" id="GO:0019353">
    <property type="term" value="P:protoporphyrinogen IX biosynthetic process from glutamate"/>
    <property type="evidence" value="ECO:0007669"/>
    <property type="project" value="TreeGrafter"/>
</dbReference>
<comment type="similarity">
    <text evidence="2 9 14">Belongs to the glutamyl-tRNA reductase family.</text>
</comment>
<comment type="catalytic activity">
    <reaction evidence="7 9 14">
        <text>(S)-4-amino-5-oxopentanoate + tRNA(Glu) + NADP(+) = L-glutamyl-tRNA(Glu) + NADPH + H(+)</text>
        <dbReference type="Rhea" id="RHEA:12344"/>
        <dbReference type="Rhea" id="RHEA-COMP:9663"/>
        <dbReference type="Rhea" id="RHEA-COMP:9680"/>
        <dbReference type="ChEBI" id="CHEBI:15378"/>
        <dbReference type="ChEBI" id="CHEBI:57501"/>
        <dbReference type="ChEBI" id="CHEBI:57783"/>
        <dbReference type="ChEBI" id="CHEBI:58349"/>
        <dbReference type="ChEBI" id="CHEBI:78442"/>
        <dbReference type="ChEBI" id="CHEBI:78520"/>
        <dbReference type="EC" id="1.2.1.70"/>
    </reaction>
</comment>
<dbReference type="InterPro" id="IPR015896">
    <property type="entry name" value="4pyrrol_synth_GluRdtase_dimer"/>
</dbReference>
<feature type="binding site" evidence="9 11">
    <location>
        <position position="108"/>
    </location>
    <ligand>
        <name>substrate</name>
    </ligand>
</feature>
<dbReference type="OrthoDB" id="110209at2"/>
<dbReference type="CDD" id="cd05213">
    <property type="entry name" value="NAD_bind_Glutamyl_tRNA_reduct"/>
    <property type="match status" value="1"/>
</dbReference>
<evidence type="ECO:0000256" key="12">
    <source>
        <dbReference type="PIRSR" id="PIRSR000445-3"/>
    </source>
</evidence>
<evidence type="ECO:0000256" key="3">
    <source>
        <dbReference type="ARBA" id="ARBA00012970"/>
    </source>
</evidence>
<dbReference type="SUPFAM" id="SSF51735">
    <property type="entry name" value="NAD(P)-binding Rossmann-fold domains"/>
    <property type="match status" value="1"/>
</dbReference>
<comment type="subunit">
    <text evidence="9">Homodimer.</text>
</comment>
<dbReference type="Pfam" id="PF05201">
    <property type="entry name" value="GlutR_N"/>
    <property type="match status" value="1"/>
</dbReference>
<evidence type="ECO:0000256" key="11">
    <source>
        <dbReference type="PIRSR" id="PIRSR000445-2"/>
    </source>
</evidence>
<dbReference type="PANTHER" id="PTHR43013:SF1">
    <property type="entry name" value="GLUTAMYL-TRNA REDUCTASE"/>
    <property type="match status" value="1"/>
</dbReference>
<dbReference type="PIRSF" id="PIRSF000445">
    <property type="entry name" value="4pyrrol_synth_GluRdtase"/>
    <property type="match status" value="1"/>
</dbReference>
<evidence type="ECO:0000313" key="19">
    <source>
        <dbReference type="EMBL" id="KYZ76274.1"/>
    </source>
</evidence>
<dbReference type="InterPro" id="IPR036291">
    <property type="entry name" value="NAD(P)-bd_dom_sf"/>
</dbReference>
<name>A0A154BQK7_ANASB</name>
<feature type="domain" description="Glutamyl-tRNA reductase N-terminal" evidence="18">
    <location>
        <begin position="6"/>
        <end position="155"/>
    </location>
</feature>
<organism evidence="19 20">
    <name type="scientific">Anaerosporomusa subterranea</name>
    <dbReference type="NCBI Taxonomy" id="1794912"/>
    <lineage>
        <taxon>Bacteria</taxon>
        <taxon>Bacillati</taxon>
        <taxon>Bacillota</taxon>
        <taxon>Negativicutes</taxon>
        <taxon>Acetonemataceae</taxon>
        <taxon>Anaerosporomusa</taxon>
    </lineage>
</organism>
<evidence type="ECO:0000256" key="1">
    <source>
        <dbReference type="ARBA" id="ARBA00005059"/>
    </source>
</evidence>
<keyword evidence="6 9" id="KW-0627">Porphyrin biosynthesis</keyword>
<dbReference type="EMBL" id="LSGP01000017">
    <property type="protein sequence ID" value="KYZ76274.1"/>
    <property type="molecule type" value="Genomic_DNA"/>
</dbReference>
<dbReference type="InterPro" id="IPR000343">
    <property type="entry name" value="4pyrrol_synth_GluRdtase"/>
</dbReference>
<feature type="active site" description="Nucleophile" evidence="9 10">
    <location>
        <position position="50"/>
    </location>
</feature>
<evidence type="ECO:0000256" key="14">
    <source>
        <dbReference type="RuleBase" id="RU000584"/>
    </source>
</evidence>
<dbReference type="PROSITE" id="PS00747">
    <property type="entry name" value="GLUTR"/>
    <property type="match status" value="1"/>
</dbReference>
<dbReference type="NCBIfam" id="TIGR01035">
    <property type="entry name" value="hemA"/>
    <property type="match status" value="1"/>
</dbReference>
<keyword evidence="4 9" id="KW-0521">NADP</keyword>
<dbReference type="RefSeq" id="WP_066241445.1">
    <property type="nucleotide sequence ID" value="NZ_LSGP01000017.1"/>
</dbReference>
<feature type="binding site" evidence="9 12">
    <location>
        <begin position="188"/>
        <end position="193"/>
    </location>
    <ligand>
        <name>NADP(+)</name>
        <dbReference type="ChEBI" id="CHEBI:58349"/>
    </ligand>
</feature>
<dbReference type="Gene3D" id="3.40.50.720">
    <property type="entry name" value="NAD(P)-binding Rossmann-like Domain"/>
    <property type="match status" value="1"/>
</dbReference>
<dbReference type="InterPro" id="IPR018214">
    <property type="entry name" value="GluRdtase_CS"/>
</dbReference>
<evidence type="ECO:0000256" key="4">
    <source>
        <dbReference type="ARBA" id="ARBA00022857"/>
    </source>
</evidence>
<evidence type="ECO:0000256" key="15">
    <source>
        <dbReference type="SAM" id="MobiDB-lite"/>
    </source>
</evidence>
<sequence>MQLVVLGLNHKTAPVDIRECFAFSEEQVKKTLARWRKYPEIAECVILSTCNRTEVYAMVENTAEALPLMRDSLAKLAGSPITVSDHLFYLTDEACIRHLFRVAASLESLVVGEGQILSQVKKAYRLAKDAAMTGAVLNTLFNRTIAVGKAVRSRTRIAYSAVSVSYAAVQLAKQVLGSLSQANVLVLGAGEMSELTAKHLVENGVRTVFVSNRRFERAVQLADKFHGVAVPFENFLQSAQDADIVITSTGAPHYIVTALEVAHLMTKRRGKPIMFIDIAVPRDVEPEVEALAGVSLYNIDSLESVVESNLRSREQEAKLAEAIIETELAELLEKFRYLSFRPTLVRLSDKAETIRQRELKRALGKLPDSTPEQQRVVENMSRMLVRKLLRDPIIRIHEAAAVGREQPYLDAVTTLFKLDEIKDESPSCRKETDDEDTNNQPTCHRCAGQ</sequence>
<dbReference type="SUPFAM" id="SSF69742">
    <property type="entry name" value="Glutamyl tRNA-reductase catalytic, N-terminal domain"/>
    <property type="match status" value="1"/>
</dbReference>
<keyword evidence="5 9" id="KW-0560">Oxidoreductase</keyword>
<dbReference type="InterPro" id="IPR036343">
    <property type="entry name" value="GluRdtase_N_sf"/>
</dbReference>
<evidence type="ECO:0000256" key="9">
    <source>
        <dbReference type="HAMAP-Rule" id="MF_00087"/>
    </source>
</evidence>
<dbReference type="PANTHER" id="PTHR43013">
    <property type="entry name" value="GLUTAMYL-TRNA REDUCTASE"/>
    <property type="match status" value="1"/>
</dbReference>
<dbReference type="FunFam" id="3.30.460.30:FF:000001">
    <property type="entry name" value="Glutamyl-tRNA reductase"/>
    <property type="match status" value="1"/>
</dbReference>
<dbReference type="InterPro" id="IPR006151">
    <property type="entry name" value="Shikm_DH/Glu-tRNA_Rdtase"/>
</dbReference>
<dbReference type="Pfam" id="PF01488">
    <property type="entry name" value="Shikimate_DH"/>
    <property type="match status" value="1"/>
</dbReference>
<evidence type="ECO:0000256" key="6">
    <source>
        <dbReference type="ARBA" id="ARBA00023244"/>
    </source>
</evidence>
<feature type="domain" description="Quinate/shikimate 5-dehydrogenase/glutamyl-tRNA reductase" evidence="17">
    <location>
        <begin position="170"/>
        <end position="305"/>
    </location>
</feature>
<keyword evidence="20" id="KW-1185">Reference proteome</keyword>
<dbReference type="Proteomes" id="UP000076268">
    <property type="component" value="Unassembled WGS sequence"/>
</dbReference>
<comment type="domain">
    <text evidence="9">Possesses an unusual extended V-shaped dimeric structure with each monomer consisting of three distinct domains arranged along a curved 'spinal' alpha-helix. The N-terminal catalytic domain specifically recognizes the glutamate moiety of the substrate. The second domain is the NADPH-binding domain, and the third C-terminal domain is responsible for dimerization.</text>
</comment>
<comment type="caution">
    <text evidence="19">The sequence shown here is derived from an EMBL/GenBank/DDBJ whole genome shotgun (WGS) entry which is preliminary data.</text>
</comment>
<feature type="binding site" evidence="9 11">
    <location>
        <position position="119"/>
    </location>
    <ligand>
        <name>substrate</name>
    </ligand>
</feature>
<dbReference type="SUPFAM" id="SSF69075">
    <property type="entry name" value="Glutamyl tRNA-reductase dimerization domain"/>
    <property type="match status" value="1"/>
</dbReference>
<evidence type="ECO:0000256" key="2">
    <source>
        <dbReference type="ARBA" id="ARBA00005916"/>
    </source>
</evidence>
<dbReference type="UniPathway" id="UPA00251">
    <property type="reaction ID" value="UER00316"/>
</dbReference>
<dbReference type="Gene3D" id="3.30.460.30">
    <property type="entry name" value="Glutamyl-tRNA reductase, N-terminal domain"/>
    <property type="match status" value="1"/>
</dbReference>
<gene>
    <name evidence="9" type="primary">hemA</name>
    <name evidence="19" type="ORF">AXX12_07490</name>
</gene>
<protein>
    <recommendedName>
        <fullName evidence="8 9">Glutamyl-tRNA reductase</fullName>
        <shortName evidence="9">GluTR</shortName>
        <ecNumber evidence="3 9">1.2.1.70</ecNumber>
    </recommendedName>
</protein>
<proteinExistence type="inferred from homology"/>
<evidence type="ECO:0000256" key="7">
    <source>
        <dbReference type="ARBA" id="ARBA00047464"/>
    </source>
</evidence>
<dbReference type="AlphaFoldDB" id="A0A154BQK7"/>
<dbReference type="EC" id="1.2.1.70" evidence="3 9"/>
<dbReference type="Pfam" id="PF00745">
    <property type="entry name" value="GlutR_dimer"/>
    <property type="match status" value="1"/>
</dbReference>
<evidence type="ECO:0000259" key="18">
    <source>
        <dbReference type="Pfam" id="PF05201"/>
    </source>
</evidence>
<accession>A0A154BQK7</accession>
<evidence type="ECO:0000256" key="5">
    <source>
        <dbReference type="ARBA" id="ARBA00023002"/>
    </source>
</evidence>
<comment type="pathway">
    <text evidence="1 9 14">Porphyrin-containing compound metabolism; protoporphyrin-IX biosynthesis; 5-aminolevulinate from L-glutamyl-tRNA(Glu): step 1/2.</text>
</comment>
<evidence type="ECO:0000259" key="17">
    <source>
        <dbReference type="Pfam" id="PF01488"/>
    </source>
</evidence>
<reference evidence="19 20" key="1">
    <citation type="submission" date="2016-02" db="EMBL/GenBank/DDBJ databases">
        <title>Anaerosporomusa subterraneum gen. nov., sp. nov., a spore-forming obligate anaerobe isolated from saprolite.</title>
        <authorList>
            <person name="Choi J.K."/>
            <person name="Shah M."/>
            <person name="Yee N."/>
        </authorList>
    </citation>
    <scope>NUCLEOTIDE SEQUENCE [LARGE SCALE GENOMIC DNA]</scope>
    <source>
        <strain evidence="19 20">RU4</strain>
    </source>
</reference>
<feature type="site" description="Important for activity" evidence="9 13">
    <location>
        <position position="98"/>
    </location>
</feature>
<comment type="miscellaneous">
    <text evidence="9">During catalysis, the active site Cys acts as a nucleophile attacking the alpha-carbonyl group of tRNA-bound glutamate with the formation of a thioester intermediate between enzyme and glutamate, and the concomitant release of tRNA(Glu). The thioester intermediate is finally reduced by direct hydride transfer from NADPH, to form the product GSA.</text>
</comment>
<evidence type="ECO:0000259" key="16">
    <source>
        <dbReference type="Pfam" id="PF00745"/>
    </source>
</evidence>
<evidence type="ECO:0000256" key="8">
    <source>
        <dbReference type="ARBA" id="ARBA00068659"/>
    </source>
</evidence>
<evidence type="ECO:0000256" key="13">
    <source>
        <dbReference type="PIRSR" id="PIRSR000445-4"/>
    </source>
</evidence>
<dbReference type="STRING" id="1794912.AXX12_07490"/>
<dbReference type="GO" id="GO:0008883">
    <property type="term" value="F:glutamyl-tRNA reductase activity"/>
    <property type="evidence" value="ECO:0007669"/>
    <property type="project" value="UniProtKB-UniRule"/>
</dbReference>
<dbReference type="InterPro" id="IPR036453">
    <property type="entry name" value="GluRdtase_dimer_dom_sf"/>
</dbReference>
<dbReference type="FunFam" id="3.40.50.720:FF:000031">
    <property type="entry name" value="Glutamyl-tRNA reductase"/>
    <property type="match status" value="1"/>
</dbReference>
<feature type="binding site" evidence="9 11">
    <location>
        <begin position="113"/>
        <end position="115"/>
    </location>
    <ligand>
        <name>substrate</name>
    </ligand>
</feature>
<dbReference type="HAMAP" id="MF_00087">
    <property type="entry name" value="Glu_tRNA_reductase"/>
    <property type="match status" value="1"/>
</dbReference>
<evidence type="ECO:0000313" key="20">
    <source>
        <dbReference type="Proteomes" id="UP000076268"/>
    </source>
</evidence>
<feature type="region of interest" description="Disordered" evidence="15">
    <location>
        <begin position="426"/>
        <end position="449"/>
    </location>
</feature>
<feature type="domain" description="Tetrapyrrole biosynthesis glutamyl-tRNA reductase dimerisation" evidence="16">
    <location>
        <begin position="320"/>
        <end position="418"/>
    </location>
</feature>
<feature type="binding site" evidence="9 11">
    <location>
        <begin position="49"/>
        <end position="52"/>
    </location>
    <ligand>
        <name>substrate</name>
    </ligand>
</feature>
<dbReference type="InterPro" id="IPR015895">
    <property type="entry name" value="4pyrrol_synth_GluRdtase_N"/>
</dbReference>
<evidence type="ECO:0000256" key="10">
    <source>
        <dbReference type="PIRSR" id="PIRSR000445-1"/>
    </source>
</evidence>